<dbReference type="Pfam" id="PF02771">
    <property type="entry name" value="Acyl-CoA_dh_N"/>
    <property type="match status" value="1"/>
</dbReference>
<feature type="domain" description="Acyl-CoA dehydrogenase/oxidase N-terminal" evidence="7">
    <location>
        <begin position="6"/>
        <end position="118"/>
    </location>
</feature>
<evidence type="ECO:0008006" key="9">
    <source>
        <dbReference type="Google" id="ProtNLM"/>
    </source>
</evidence>
<dbReference type="Pfam" id="PF00441">
    <property type="entry name" value="Acyl-CoA_dh_1"/>
    <property type="match status" value="1"/>
</dbReference>
<name>A0A381SD45_9ZZZZ</name>
<dbReference type="GO" id="GO:0050660">
    <property type="term" value="F:flavin adenine dinucleotide binding"/>
    <property type="evidence" value="ECO:0007669"/>
    <property type="project" value="InterPro"/>
</dbReference>
<dbReference type="SUPFAM" id="SSF56645">
    <property type="entry name" value="Acyl-CoA dehydrogenase NM domain-like"/>
    <property type="match status" value="1"/>
</dbReference>
<evidence type="ECO:0000256" key="5">
    <source>
        <dbReference type="ARBA" id="ARBA00023002"/>
    </source>
</evidence>
<dbReference type="InterPro" id="IPR009075">
    <property type="entry name" value="AcylCo_DH/oxidase_C"/>
</dbReference>
<keyword evidence="3" id="KW-0285">Flavoprotein</keyword>
<proteinExistence type="inferred from homology"/>
<dbReference type="PANTHER" id="PTHR43884:SF20">
    <property type="entry name" value="ACYL-COA DEHYDROGENASE FADE28"/>
    <property type="match status" value="1"/>
</dbReference>
<dbReference type="InterPro" id="IPR037069">
    <property type="entry name" value="AcylCoA_DH/ox_N_sf"/>
</dbReference>
<evidence type="ECO:0000256" key="2">
    <source>
        <dbReference type="ARBA" id="ARBA00009347"/>
    </source>
</evidence>
<dbReference type="InterPro" id="IPR009100">
    <property type="entry name" value="AcylCoA_DH/oxidase_NM_dom_sf"/>
</dbReference>
<dbReference type="Gene3D" id="1.20.140.10">
    <property type="entry name" value="Butyryl-CoA Dehydrogenase, subunit A, domain 3"/>
    <property type="match status" value="1"/>
</dbReference>
<dbReference type="AlphaFoldDB" id="A0A381SD45"/>
<accession>A0A381SD45</accession>
<dbReference type="EMBL" id="UINC01002900">
    <property type="protein sequence ID" value="SVA01404.1"/>
    <property type="molecule type" value="Genomic_DNA"/>
</dbReference>
<comment type="cofactor">
    <cofactor evidence="1">
        <name>FAD</name>
        <dbReference type="ChEBI" id="CHEBI:57692"/>
    </cofactor>
</comment>
<reference evidence="8" key="1">
    <citation type="submission" date="2018-05" db="EMBL/GenBank/DDBJ databases">
        <authorList>
            <person name="Lanie J.A."/>
            <person name="Ng W.-L."/>
            <person name="Kazmierczak K.M."/>
            <person name="Andrzejewski T.M."/>
            <person name="Davidsen T.M."/>
            <person name="Wayne K.J."/>
            <person name="Tettelin H."/>
            <person name="Glass J.I."/>
            <person name="Rusch D."/>
            <person name="Podicherti R."/>
            <person name="Tsui H.-C.T."/>
            <person name="Winkler M.E."/>
        </authorList>
    </citation>
    <scope>NUCLEOTIDE SEQUENCE</scope>
</reference>
<dbReference type="InterPro" id="IPR036250">
    <property type="entry name" value="AcylCo_DH-like_C"/>
</dbReference>
<evidence type="ECO:0000259" key="7">
    <source>
        <dbReference type="Pfam" id="PF02771"/>
    </source>
</evidence>
<dbReference type="InterPro" id="IPR013786">
    <property type="entry name" value="AcylCoA_DH/ox_N"/>
</dbReference>
<dbReference type="PANTHER" id="PTHR43884">
    <property type="entry name" value="ACYL-COA DEHYDROGENASE"/>
    <property type="match status" value="1"/>
</dbReference>
<dbReference type="GO" id="GO:0003995">
    <property type="term" value="F:acyl-CoA dehydrogenase activity"/>
    <property type="evidence" value="ECO:0007669"/>
    <property type="project" value="TreeGrafter"/>
</dbReference>
<evidence type="ECO:0000313" key="8">
    <source>
        <dbReference type="EMBL" id="SVA01404.1"/>
    </source>
</evidence>
<evidence type="ECO:0000256" key="3">
    <source>
        <dbReference type="ARBA" id="ARBA00022630"/>
    </source>
</evidence>
<organism evidence="8">
    <name type="scientific">marine metagenome</name>
    <dbReference type="NCBI Taxonomy" id="408172"/>
    <lineage>
        <taxon>unclassified sequences</taxon>
        <taxon>metagenomes</taxon>
        <taxon>ecological metagenomes</taxon>
    </lineage>
</organism>
<keyword evidence="5" id="KW-0560">Oxidoreductase</keyword>
<dbReference type="Gene3D" id="1.10.540.10">
    <property type="entry name" value="Acyl-CoA dehydrogenase/oxidase, N-terminal domain"/>
    <property type="match status" value="1"/>
</dbReference>
<gene>
    <name evidence="8" type="ORF">METZ01_LOCUS54258</name>
</gene>
<protein>
    <recommendedName>
        <fullName evidence="9">Acyl-CoA dehydrogenase/oxidase C-terminal domain-containing protein</fullName>
    </recommendedName>
</protein>
<evidence type="ECO:0000256" key="1">
    <source>
        <dbReference type="ARBA" id="ARBA00001974"/>
    </source>
</evidence>
<comment type="similarity">
    <text evidence="2">Belongs to the acyl-CoA dehydrogenase family.</text>
</comment>
<feature type="domain" description="Acyl-CoA dehydrogenase/oxidase C-terminal" evidence="6">
    <location>
        <begin position="191"/>
        <end position="338"/>
    </location>
</feature>
<evidence type="ECO:0000259" key="6">
    <source>
        <dbReference type="Pfam" id="PF00441"/>
    </source>
</evidence>
<keyword evidence="4" id="KW-0274">FAD</keyword>
<evidence type="ECO:0000256" key="4">
    <source>
        <dbReference type="ARBA" id="ARBA00022827"/>
    </source>
</evidence>
<dbReference type="SUPFAM" id="SSF47203">
    <property type="entry name" value="Acyl-CoA dehydrogenase C-terminal domain-like"/>
    <property type="match status" value="1"/>
</dbReference>
<sequence length="342" mass="36040">MDATFSDDQRLFAETLRDILDGTCPPEAVRASWDDPAGWVDGLWDTLAATGVLGLTAPGSCDGLGMDEVDLVLLLEELGRAACPEPVAEHAAVAVPLLRDHGSDKLVGEWLGRAATGDAVVTVASPVDELVPAAAQADLILLAADGALHAVPADRLACVEQESVDRSRRLASVDWTPAPDTLLSDDPAVVDRCVDRGAWAAAAQAVGVAQRLLDLTVAYVADREQFGRPVGANQAVKHHCAEVAIALEFARPLVHLAAWSLAAGESPEEGGSVAVDASMAKAAASDAVDRACRSALQCHGAIGYTIEYDLQLWLKRGWVLAASWGDARWHRRRIATRLGLSA</sequence>